<accession>A0A1N6RIB6</accession>
<feature type="transmembrane region" description="Helical" evidence="1">
    <location>
        <begin position="9"/>
        <end position="26"/>
    </location>
</feature>
<dbReference type="AlphaFoldDB" id="A0A1N6RIB6"/>
<protein>
    <submittedName>
        <fullName evidence="2">Uncharacterized protein</fullName>
    </submittedName>
</protein>
<keyword evidence="1" id="KW-0812">Transmembrane</keyword>
<reference evidence="3" key="1">
    <citation type="submission" date="2017-01" db="EMBL/GenBank/DDBJ databases">
        <authorList>
            <person name="Varghese N."/>
            <person name="Submissions S."/>
        </authorList>
    </citation>
    <scope>NUCLEOTIDE SEQUENCE [LARGE SCALE GENOMIC DNA]</scope>
    <source>
        <strain evidence="3">UM1</strain>
    </source>
</reference>
<keyword evidence="3" id="KW-1185">Reference proteome</keyword>
<dbReference type="EMBL" id="FTLW01000002">
    <property type="protein sequence ID" value="SIQ28539.1"/>
    <property type="molecule type" value="Genomic_DNA"/>
</dbReference>
<keyword evidence="1" id="KW-1133">Transmembrane helix</keyword>
<organism evidence="2 3">
    <name type="scientific">Solilutibacter tolerans</name>
    <dbReference type="NCBI Taxonomy" id="1604334"/>
    <lineage>
        <taxon>Bacteria</taxon>
        <taxon>Pseudomonadati</taxon>
        <taxon>Pseudomonadota</taxon>
        <taxon>Gammaproteobacteria</taxon>
        <taxon>Lysobacterales</taxon>
        <taxon>Lysobacteraceae</taxon>
        <taxon>Solilutibacter</taxon>
    </lineage>
</organism>
<name>A0A1N6RIB6_9GAMM</name>
<proteinExistence type="predicted"/>
<dbReference type="RefSeq" id="WP_076585893.1">
    <property type="nucleotide sequence ID" value="NZ_FTLW01000002.1"/>
</dbReference>
<sequence>MSNDKRKQLAGTGGAFLAVGFTFFVLGISGNMAFLNIGIAFFVIGLSSIAQGKKDEAAARDTDDDKDGAP</sequence>
<feature type="transmembrane region" description="Helical" evidence="1">
    <location>
        <begin position="32"/>
        <end position="50"/>
    </location>
</feature>
<keyword evidence="1" id="KW-0472">Membrane</keyword>
<dbReference type="Proteomes" id="UP000241788">
    <property type="component" value="Unassembled WGS sequence"/>
</dbReference>
<evidence type="ECO:0000313" key="2">
    <source>
        <dbReference type="EMBL" id="SIQ28539.1"/>
    </source>
</evidence>
<dbReference type="STRING" id="1604334.SAMN05421546_1012"/>
<evidence type="ECO:0000313" key="3">
    <source>
        <dbReference type="Proteomes" id="UP000241788"/>
    </source>
</evidence>
<gene>
    <name evidence="2" type="ORF">SAMN05421546_1012</name>
</gene>
<evidence type="ECO:0000256" key="1">
    <source>
        <dbReference type="SAM" id="Phobius"/>
    </source>
</evidence>